<dbReference type="AlphaFoldDB" id="A0A9P5N0Q8"/>
<accession>A0A9P5N0Q8</accession>
<sequence>MNVDFLGDTSANRYAYESDDEDQLNPLTDHSVHRTARVTIEGDAHPGKSVETIIVASGEAGKAWAQGAQLGEQRAAVVVDDSTVGFVFLPPWSDAAIIVSETSKALPTWAMHPYAETIIGIYNPKRLLLLDVYSAPTYISSEPLEAYRAPVRYLRTRGKTVPGTFILPFVPPNLIQATCAAFASVAALPTSQMDAILLLLPSQHIPIPRGNDITLSPHASDDMNRSNWSETMMRQVHGCLVELSGVRAPAPWQGDTLLLKQSETKRRGDIGDGGMYM</sequence>
<evidence type="ECO:0000313" key="2">
    <source>
        <dbReference type="Proteomes" id="UP000759537"/>
    </source>
</evidence>
<dbReference type="Proteomes" id="UP000759537">
    <property type="component" value="Unassembled WGS sequence"/>
</dbReference>
<evidence type="ECO:0000313" key="1">
    <source>
        <dbReference type="EMBL" id="KAF8483360.1"/>
    </source>
</evidence>
<reference evidence="1" key="2">
    <citation type="journal article" date="2020" name="Nat. Commun.">
        <title>Large-scale genome sequencing of mycorrhizal fungi provides insights into the early evolution of symbiotic traits.</title>
        <authorList>
            <person name="Miyauchi S."/>
            <person name="Kiss E."/>
            <person name="Kuo A."/>
            <person name="Drula E."/>
            <person name="Kohler A."/>
            <person name="Sanchez-Garcia M."/>
            <person name="Morin E."/>
            <person name="Andreopoulos B."/>
            <person name="Barry K.W."/>
            <person name="Bonito G."/>
            <person name="Buee M."/>
            <person name="Carver A."/>
            <person name="Chen C."/>
            <person name="Cichocki N."/>
            <person name="Clum A."/>
            <person name="Culley D."/>
            <person name="Crous P.W."/>
            <person name="Fauchery L."/>
            <person name="Girlanda M."/>
            <person name="Hayes R.D."/>
            <person name="Keri Z."/>
            <person name="LaButti K."/>
            <person name="Lipzen A."/>
            <person name="Lombard V."/>
            <person name="Magnuson J."/>
            <person name="Maillard F."/>
            <person name="Murat C."/>
            <person name="Nolan M."/>
            <person name="Ohm R.A."/>
            <person name="Pangilinan J."/>
            <person name="Pereira M.F."/>
            <person name="Perotto S."/>
            <person name="Peter M."/>
            <person name="Pfister S."/>
            <person name="Riley R."/>
            <person name="Sitrit Y."/>
            <person name="Stielow J.B."/>
            <person name="Szollosi G."/>
            <person name="Zifcakova L."/>
            <person name="Stursova M."/>
            <person name="Spatafora J.W."/>
            <person name="Tedersoo L."/>
            <person name="Vaario L.M."/>
            <person name="Yamada A."/>
            <person name="Yan M."/>
            <person name="Wang P."/>
            <person name="Xu J."/>
            <person name="Bruns T."/>
            <person name="Baldrian P."/>
            <person name="Vilgalys R."/>
            <person name="Dunand C."/>
            <person name="Henrissat B."/>
            <person name="Grigoriev I.V."/>
            <person name="Hibbett D."/>
            <person name="Nagy L.G."/>
            <person name="Martin F.M."/>
        </authorList>
    </citation>
    <scope>NUCLEOTIDE SEQUENCE</scope>
    <source>
        <strain evidence="1">Prilba</strain>
    </source>
</reference>
<reference evidence="1" key="1">
    <citation type="submission" date="2019-10" db="EMBL/GenBank/DDBJ databases">
        <authorList>
            <consortium name="DOE Joint Genome Institute"/>
            <person name="Kuo A."/>
            <person name="Miyauchi S."/>
            <person name="Kiss E."/>
            <person name="Drula E."/>
            <person name="Kohler A."/>
            <person name="Sanchez-Garcia M."/>
            <person name="Andreopoulos B."/>
            <person name="Barry K.W."/>
            <person name="Bonito G."/>
            <person name="Buee M."/>
            <person name="Carver A."/>
            <person name="Chen C."/>
            <person name="Cichocki N."/>
            <person name="Clum A."/>
            <person name="Culley D."/>
            <person name="Crous P.W."/>
            <person name="Fauchery L."/>
            <person name="Girlanda M."/>
            <person name="Hayes R."/>
            <person name="Keri Z."/>
            <person name="LaButti K."/>
            <person name="Lipzen A."/>
            <person name="Lombard V."/>
            <person name="Magnuson J."/>
            <person name="Maillard F."/>
            <person name="Morin E."/>
            <person name="Murat C."/>
            <person name="Nolan M."/>
            <person name="Ohm R."/>
            <person name="Pangilinan J."/>
            <person name="Pereira M."/>
            <person name="Perotto S."/>
            <person name="Peter M."/>
            <person name="Riley R."/>
            <person name="Sitrit Y."/>
            <person name="Stielow B."/>
            <person name="Szollosi G."/>
            <person name="Zifcakova L."/>
            <person name="Stursova M."/>
            <person name="Spatafora J.W."/>
            <person name="Tedersoo L."/>
            <person name="Vaario L.-M."/>
            <person name="Yamada A."/>
            <person name="Yan M."/>
            <person name="Wang P."/>
            <person name="Xu J."/>
            <person name="Bruns T."/>
            <person name="Baldrian P."/>
            <person name="Vilgalys R."/>
            <person name="Henrissat B."/>
            <person name="Grigoriev I.V."/>
            <person name="Hibbett D."/>
            <person name="Nagy L.G."/>
            <person name="Martin F.M."/>
        </authorList>
    </citation>
    <scope>NUCLEOTIDE SEQUENCE</scope>
    <source>
        <strain evidence="1">Prilba</strain>
    </source>
</reference>
<comment type="caution">
    <text evidence="1">The sequence shown here is derived from an EMBL/GenBank/DDBJ whole genome shotgun (WGS) entry which is preliminary data.</text>
</comment>
<protein>
    <submittedName>
        <fullName evidence="1">Uncharacterized protein</fullName>
    </submittedName>
</protein>
<dbReference type="OrthoDB" id="2546621at2759"/>
<proteinExistence type="predicted"/>
<organism evidence="1 2">
    <name type="scientific">Russula ochroleuca</name>
    <dbReference type="NCBI Taxonomy" id="152965"/>
    <lineage>
        <taxon>Eukaryota</taxon>
        <taxon>Fungi</taxon>
        <taxon>Dikarya</taxon>
        <taxon>Basidiomycota</taxon>
        <taxon>Agaricomycotina</taxon>
        <taxon>Agaricomycetes</taxon>
        <taxon>Russulales</taxon>
        <taxon>Russulaceae</taxon>
        <taxon>Russula</taxon>
    </lineage>
</organism>
<keyword evidence="2" id="KW-1185">Reference proteome</keyword>
<gene>
    <name evidence="1" type="ORF">DFH94DRAFT_721190</name>
</gene>
<dbReference type="EMBL" id="WHVB01000004">
    <property type="protein sequence ID" value="KAF8483360.1"/>
    <property type="molecule type" value="Genomic_DNA"/>
</dbReference>
<name>A0A9P5N0Q8_9AGAM</name>